<dbReference type="GO" id="GO:0008725">
    <property type="term" value="F:DNA-3-methyladenine glycosylase activity"/>
    <property type="evidence" value="ECO:0007669"/>
    <property type="project" value="TreeGrafter"/>
</dbReference>
<dbReference type="PANTHER" id="PTHR43003">
    <property type="entry name" value="DNA-3-METHYLADENINE GLYCOSYLASE"/>
    <property type="match status" value="1"/>
</dbReference>
<evidence type="ECO:0000256" key="4">
    <source>
        <dbReference type="ARBA" id="ARBA00022763"/>
    </source>
</evidence>
<evidence type="ECO:0000256" key="2">
    <source>
        <dbReference type="ARBA" id="ARBA00010817"/>
    </source>
</evidence>
<evidence type="ECO:0000256" key="3">
    <source>
        <dbReference type="ARBA" id="ARBA00012000"/>
    </source>
</evidence>
<evidence type="ECO:0000313" key="8">
    <source>
        <dbReference type="EMBL" id="THT96427.1"/>
    </source>
</evidence>
<keyword evidence="9" id="KW-1185">Reference proteome</keyword>
<dbReference type="CDD" id="cd00056">
    <property type="entry name" value="ENDO3c"/>
    <property type="match status" value="1"/>
</dbReference>
<comment type="caution">
    <text evidence="8">The sequence shown here is derived from an EMBL/GenBank/DDBJ whole genome shotgun (WGS) entry which is preliminary data.</text>
</comment>
<evidence type="ECO:0000256" key="5">
    <source>
        <dbReference type="ARBA" id="ARBA00023204"/>
    </source>
</evidence>
<evidence type="ECO:0000259" key="7">
    <source>
        <dbReference type="SMART" id="SM00478"/>
    </source>
</evidence>
<dbReference type="AlphaFoldDB" id="A0A4S8EP34"/>
<name>A0A4S8EP34_9BURK</name>
<dbReference type="FunFam" id="1.10.340.30:FF:000004">
    <property type="entry name" value="DNA-3-methyladenine glycosylase II"/>
    <property type="match status" value="1"/>
</dbReference>
<keyword evidence="4" id="KW-0227">DNA damage</keyword>
<dbReference type="InterPro" id="IPR003265">
    <property type="entry name" value="HhH-GPD_domain"/>
</dbReference>
<dbReference type="GO" id="GO:0032993">
    <property type="term" value="C:protein-DNA complex"/>
    <property type="evidence" value="ECO:0007669"/>
    <property type="project" value="TreeGrafter"/>
</dbReference>
<reference evidence="8 9" key="1">
    <citation type="journal article" date="2015" name="Antonie Van Leeuwenhoek">
        <title>Lampropedia puyangensis sp. nov., isolated from symptomatic bark of Populus ? euramericana canker and emended description of Lampropedia hyalina (Ehrenberg 1832) Lee et al. 2004.</title>
        <authorList>
            <person name="Li Y."/>
            <person name="Wang T."/>
            <person name="Piao C.G."/>
            <person name="Wang L.F."/>
            <person name="Tian G.Z."/>
            <person name="Zhu T.H."/>
            <person name="Guo M.W."/>
        </authorList>
    </citation>
    <scope>NUCLEOTIDE SEQUENCE [LARGE SCALE GENOMIC DNA]</scope>
    <source>
        <strain evidence="8 9">2-bin</strain>
    </source>
</reference>
<evidence type="ECO:0000313" key="9">
    <source>
        <dbReference type="Proteomes" id="UP000308917"/>
    </source>
</evidence>
<dbReference type="Pfam" id="PF00730">
    <property type="entry name" value="HhH-GPD"/>
    <property type="match status" value="1"/>
</dbReference>
<sequence length="401" mass="43262">MAAVRPKVKPVEQAATPVKKTVRAKAATPTVVKKAAGKALAAEKKSAKQDAKSIDAASAVKASGATSVRKRSGRTVVADEQIESVKKPVAPKSATAKKSVATKTATRKMAKTAVQPVSLTIEAVESEPVVKKRAAVKSVGISGVDISPAKLARQKVSATKAVEVKKPATAVLKKTVVDAEAAGKSKQTDSTVIAESVSPEYWEEACRYLIKKDRILRKIIPKYSGMGLQSRGDAFSTLARSIVGQQISTSAAAAVWSRVEQSVRGKFTAAKVLALDEASLRASGLSMRKAEYLRDLALHVQEGRLNVKAWQKADDEAIIAELTAVRGIGRWTAEMFLMFHLMRPNVLPLDDLGLIQGISRNYFSGEPVSRSDAREVAEGWKPWRTVATWYMWRSLAQPQAY</sequence>
<dbReference type="EMBL" id="STFG01000030">
    <property type="protein sequence ID" value="THT96427.1"/>
    <property type="molecule type" value="Genomic_DNA"/>
</dbReference>
<dbReference type="GO" id="GO:0006307">
    <property type="term" value="P:DNA alkylation repair"/>
    <property type="evidence" value="ECO:0007669"/>
    <property type="project" value="TreeGrafter"/>
</dbReference>
<feature type="region of interest" description="Disordered" evidence="6">
    <location>
        <begin position="1"/>
        <end position="28"/>
    </location>
</feature>
<dbReference type="SUPFAM" id="SSF48150">
    <property type="entry name" value="DNA-glycosylase"/>
    <property type="match status" value="1"/>
</dbReference>
<dbReference type="RefSeq" id="WP_136574810.1">
    <property type="nucleotide sequence ID" value="NZ_STFG01000030.1"/>
</dbReference>
<protein>
    <recommendedName>
        <fullName evidence="3">DNA-3-methyladenine glycosylase II</fullName>
        <ecNumber evidence="3">3.2.2.21</ecNumber>
    </recommendedName>
</protein>
<proteinExistence type="inferred from homology"/>
<keyword evidence="5" id="KW-0234">DNA repair</keyword>
<dbReference type="InterPro" id="IPR051912">
    <property type="entry name" value="Alkylbase_DNA_Glycosylase/TA"/>
</dbReference>
<feature type="compositionally biased region" description="Basic and acidic residues" evidence="6">
    <location>
        <begin position="43"/>
        <end position="53"/>
    </location>
</feature>
<feature type="compositionally biased region" description="Low complexity" evidence="6">
    <location>
        <begin position="14"/>
        <end position="28"/>
    </location>
</feature>
<comment type="similarity">
    <text evidence="2">Belongs to the alkylbase DNA glycosidase AlkA family.</text>
</comment>
<dbReference type="Gene3D" id="1.10.1670.40">
    <property type="match status" value="1"/>
</dbReference>
<dbReference type="PANTHER" id="PTHR43003:SF5">
    <property type="entry name" value="DNA-3-METHYLADENINE GLYCOSYLASE"/>
    <property type="match status" value="1"/>
</dbReference>
<comment type="catalytic activity">
    <reaction evidence="1">
        <text>Hydrolysis of alkylated DNA, releasing 3-methyladenine, 3-methylguanine, 7-methylguanine and 7-methyladenine.</text>
        <dbReference type="EC" id="3.2.2.21"/>
    </reaction>
</comment>
<evidence type="ECO:0000256" key="1">
    <source>
        <dbReference type="ARBA" id="ARBA00000086"/>
    </source>
</evidence>
<dbReference type="EC" id="3.2.2.21" evidence="3"/>
<dbReference type="SMART" id="SM00478">
    <property type="entry name" value="ENDO3c"/>
    <property type="match status" value="1"/>
</dbReference>
<dbReference type="GO" id="GO:0006285">
    <property type="term" value="P:base-excision repair, AP site formation"/>
    <property type="evidence" value="ECO:0007669"/>
    <property type="project" value="TreeGrafter"/>
</dbReference>
<accession>A0A4S8EP34</accession>
<dbReference type="Proteomes" id="UP000308917">
    <property type="component" value="Unassembled WGS sequence"/>
</dbReference>
<feature type="domain" description="HhH-GPD" evidence="7">
    <location>
        <begin position="243"/>
        <end position="396"/>
    </location>
</feature>
<organism evidence="8 9">
    <name type="scientific">Lampropedia puyangensis</name>
    <dbReference type="NCBI Taxonomy" id="1330072"/>
    <lineage>
        <taxon>Bacteria</taxon>
        <taxon>Pseudomonadati</taxon>
        <taxon>Pseudomonadota</taxon>
        <taxon>Betaproteobacteria</taxon>
        <taxon>Burkholderiales</taxon>
        <taxon>Comamonadaceae</taxon>
        <taxon>Lampropedia</taxon>
    </lineage>
</organism>
<dbReference type="OrthoDB" id="9811249at2"/>
<dbReference type="InterPro" id="IPR011257">
    <property type="entry name" value="DNA_glycosylase"/>
</dbReference>
<gene>
    <name evidence="8" type="ORF">E9531_16160</name>
</gene>
<dbReference type="GO" id="GO:0043916">
    <property type="term" value="F:DNA-7-methylguanine glycosylase activity"/>
    <property type="evidence" value="ECO:0007669"/>
    <property type="project" value="TreeGrafter"/>
</dbReference>
<dbReference type="GO" id="GO:0032131">
    <property type="term" value="F:alkylated DNA binding"/>
    <property type="evidence" value="ECO:0007669"/>
    <property type="project" value="TreeGrafter"/>
</dbReference>
<evidence type="ECO:0000256" key="6">
    <source>
        <dbReference type="SAM" id="MobiDB-lite"/>
    </source>
</evidence>
<dbReference type="Gene3D" id="1.10.340.30">
    <property type="entry name" value="Hypothetical protein, domain 2"/>
    <property type="match status" value="1"/>
</dbReference>
<feature type="region of interest" description="Disordered" evidence="6">
    <location>
        <begin position="43"/>
        <end position="74"/>
    </location>
</feature>